<reference evidence="7" key="1">
    <citation type="submission" date="2022-08" db="EMBL/GenBank/DDBJ databases">
        <authorList>
            <person name="Kallberg Y."/>
            <person name="Tangrot J."/>
            <person name="Rosling A."/>
        </authorList>
    </citation>
    <scope>NUCLEOTIDE SEQUENCE</scope>
    <source>
        <strain evidence="7">Wild A</strain>
    </source>
</reference>
<organism evidence="7 8">
    <name type="scientific">Funneliformis geosporum</name>
    <dbReference type="NCBI Taxonomy" id="1117311"/>
    <lineage>
        <taxon>Eukaryota</taxon>
        <taxon>Fungi</taxon>
        <taxon>Fungi incertae sedis</taxon>
        <taxon>Mucoromycota</taxon>
        <taxon>Glomeromycotina</taxon>
        <taxon>Glomeromycetes</taxon>
        <taxon>Glomerales</taxon>
        <taxon>Glomeraceae</taxon>
        <taxon>Funneliformis</taxon>
    </lineage>
</organism>
<dbReference type="GO" id="GO:0012505">
    <property type="term" value="C:endomembrane system"/>
    <property type="evidence" value="ECO:0007669"/>
    <property type="project" value="UniProtKB-SubCell"/>
</dbReference>
<keyword evidence="5" id="KW-0472">Membrane</keyword>
<dbReference type="Pfam" id="PF01217">
    <property type="entry name" value="Clat_adaptor_s"/>
    <property type="match status" value="1"/>
</dbReference>
<name>A0A9W4SP93_9GLOM</name>
<dbReference type="AlphaFoldDB" id="A0A9W4SP93"/>
<dbReference type="PANTHER" id="PTHR11753">
    <property type="entry name" value="ADAPTOR COMPLEXES SMALL SUBUNIT FAMILY"/>
    <property type="match status" value="1"/>
</dbReference>
<evidence type="ECO:0000256" key="2">
    <source>
        <dbReference type="ARBA" id="ARBA00006972"/>
    </source>
</evidence>
<keyword evidence="3" id="KW-0813">Transport</keyword>
<dbReference type="EMBL" id="CAMKVN010001709">
    <property type="protein sequence ID" value="CAI2177637.1"/>
    <property type="molecule type" value="Genomic_DNA"/>
</dbReference>
<evidence type="ECO:0000313" key="7">
    <source>
        <dbReference type="EMBL" id="CAI2177637.1"/>
    </source>
</evidence>
<evidence type="ECO:0000256" key="3">
    <source>
        <dbReference type="ARBA" id="ARBA00022448"/>
    </source>
</evidence>
<evidence type="ECO:0000259" key="6">
    <source>
        <dbReference type="Pfam" id="PF01217"/>
    </source>
</evidence>
<dbReference type="OrthoDB" id="371463at2759"/>
<accession>A0A9W4SP93</accession>
<evidence type="ECO:0000256" key="5">
    <source>
        <dbReference type="ARBA" id="ARBA00023136"/>
    </source>
</evidence>
<dbReference type="Proteomes" id="UP001153678">
    <property type="component" value="Unassembled WGS sequence"/>
</dbReference>
<dbReference type="SUPFAM" id="SSF64356">
    <property type="entry name" value="SNARE-like"/>
    <property type="match status" value="1"/>
</dbReference>
<protein>
    <submittedName>
        <fullName evidence="7">4632_t:CDS:1</fullName>
    </submittedName>
</protein>
<gene>
    <name evidence="7" type="ORF">FWILDA_LOCUS8185</name>
</gene>
<dbReference type="Gene3D" id="3.30.450.60">
    <property type="match status" value="2"/>
</dbReference>
<proteinExistence type="inferred from homology"/>
<evidence type="ECO:0000256" key="1">
    <source>
        <dbReference type="ARBA" id="ARBA00004308"/>
    </source>
</evidence>
<sequence length="84" mass="9670">MGIKYVLLVSRQGKVRLAKWFNTLSPKEKQKIIKEVTQMAYFVLDELIIAGEMQESSKKSVLKVVSQQDQLEEGENSEKGWPEK</sequence>
<dbReference type="InterPro" id="IPR022775">
    <property type="entry name" value="AP_mu_sigma_su"/>
</dbReference>
<comment type="subcellular location">
    <subcellularLocation>
        <location evidence="1">Endomembrane system</location>
    </subcellularLocation>
</comment>
<dbReference type="GO" id="GO:0015031">
    <property type="term" value="P:protein transport"/>
    <property type="evidence" value="ECO:0007669"/>
    <property type="project" value="UniProtKB-KW"/>
</dbReference>
<comment type="similarity">
    <text evidence="2">Belongs to the adaptor complexes small subunit family.</text>
</comment>
<evidence type="ECO:0000313" key="8">
    <source>
        <dbReference type="Proteomes" id="UP001153678"/>
    </source>
</evidence>
<dbReference type="InterPro" id="IPR011012">
    <property type="entry name" value="Longin-like_dom_sf"/>
</dbReference>
<keyword evidence="4" id="KW-0653">Protein transport</keyword>
<comment type="caution">
    <text evidence="7">The sequence shown here is derived from an EMBL/GenBank/DDBJ whole genome shotgun (WGS) entry which is preliminary data.</text>
</comment>
<dbReference type="InterPro" id="IPR016635">
    <property type="entry name" value="AP_complex_ssu"/>
</dbReference>
<evidence type="ECO:0000256" key="4">
    <source>
        <dbReference type="ARBA" id="ARBA00022927"/>
    </source>
</evidence>
<feature type="domain" description="AP complex mu/sigma subunit" evidence="6">
    <location>
        <begin position="3"/>
        <end position="39"/>
    </location>
</feature>
<keyword evidence="8" id="KW-1185">Reference proteome</keyword>